<keyword evidence="3 8" id="KW-1003">Cell membrane</keyword>
<feature type="transmembrane region" description="Helical" evidence="9">
    <location>
        <begin position="145"/>
        <end position="167"/>
    </location>
</feature>
<evidence type="ECO:0000313" key="12">
    <source>
        <dbReference type="Proteomes" id="UP000288291"/>
    </source>
</evidence>
<keyword evidence="7 8" id="KW-0472">Membrane</keyword>
<proteinExistence type="predicted"/>
<name>A0A437SWM3_9LACO</name>
<feature type="transmembrane region" description="Helical" evidence="9">
    <location>
        <begin position="351"/>
        <end position="370"/>
    </location>
</feature>
<evidence type="ECO:0000256" key="1">
    <source>
        <dbReference type="ARBA" id="ARBA00004651"/>
    </source>
</evidence>
<evidence type="ECO:0000256" key="5">
    <source>
        <dbReference type="ARBA" id="ARBA00022692"/>
    </source>
</evidence>
<keyword evidence="2 8" id="KW-0813">Transport</keyword>
<evidence type="ECO:0000256" key="4">
    <source>
        <dbReference type="ARBA" id="ARBA00022597"/>
    </source>
</evidence>
<dbReference type="AlphaFoldDB" id="A0A437SWM3"/>
<dbReference type="InterPro" id="IPR003352">
    <property type="entry name" value="PTS_EIIC"/>
</dbReference>
<keyword evidence="12" id="KW-1185">Reference proteome</keyword>
<evidence type="ECO:0000256" key="6">
    <source>
        <dbReference type="ARBA" id="ARBA00022989"/>
    </source>
</evidence>
<evidence type="ECO:0000259" key="10">
    <source>
        <dbReference type="PROSITE" id="PS51105"/>
    </source>
</evidence>
<dbReference type="PANTHER" id="PTHR33989">
    <property type="match status" value="1"/>
</dbReference>
<feature type="transmembrane region" description="Helical" evidence="9">
    <location>
        <begin position="31"/>
        <end position="52"/>
    </location>
</feature>
<dbReference type="NCBIfam" id="TIGR00410">
    <property type="entry name" value="lacE"/>
    <property type="match status" value="1"/>
</dbReference>
<dbReference type="Proteomes" id="UP000288291">
    <property type="component" value="Unassembled WGS sequence"/>
</dbReference>
<comment type="caution">
    <text evidence="11">The sequence shown here is derived from an EMBL/GenBank/DDBJ whole genome shotgun (WGS) entry which is preliminary data.</text>
</comment>
<dbReference type="GO" id="GO:0005886">
    <property type="term" value="C:plasma membrane"/>
    <property type="evidence" value="ECO:0007669"/>
    <property type="project" value="UniProtKB-SubCell"/>
</dbReference>
<dbReference type="InterPro" id="IPR004796">
    <property type="entry name" value="PTS_IIC_cello"/>
</dbReference>
<feature type="transmembrane region" description="Helical" evidence="9">
    <location>
        <begin position="107"/>
        <end position="125"/>
    </location>
</feature>
<feature type="transmembrane region" description="Helical" evidence="9">
    <location>
        <begin position="258"/>
        <end position="275"/>
    </location>
</feature>
<dbReference type="InterPro" id="IPR051088">
    <property type="entry name" value="PTS_Sugar-EIIC/EIIB"/>
</dbReference>
<keyword evidence="4 8" id="KW-0762">Sugar transport</keyword>
<dbReference type="GO" id="GO:0009401">
    <property type="term" value="P:phosphoenolpyruvate-dependent sugar phosphotransferase system"/>
    <property type="evidence" value="ECO:0007669"/>
    <property type="project" value="InterPro"/>
</dbReference>
<dbReference type="PANTHER" id="PTHR33989:SF4">
    <property type="entry name" value="PTS SYSTEM N,N'-DIACETYLCHITOBIOSE-SPECIFIC EIIC COMPONENT"/>
    <property type="match status" value="1"/>
</dbReference>
<accession>A0A437SWM3</accession>
<comment type="function">
    <text evidence="8">The phosphoenolpyruvate-dependent sugar phosphotransferase system (PTS), a major carbohydrate active -transport system, catalyzes the phosphorylation of incoming sugar substrates concomitant with their translocation across the cell membrane.</text>
</comment>
<feature type="transmembrane region" description="Helical" evidence="9">
    <location>
        <begin position="188"/>
        <end position="208"/>
    </location>
</feature>
<dbReference type="GO" id="GO:0008982">
    <property type="term" value="F:protein-N(PI)-phosphohistidine-sugar phosphotransferase activity"/>
    <property type="evidence" value="ECO:0007669"/>
    <property type="project" value="UniProtKB-UniRule"/>
</dbReference>
<dbReference type="GO" id="GO:1902815">
    <property type="term" value="P:N,N'-diacetylchitobiose import"/>
    <property type="evidence" value="ECO:0007669"/>
    <property type="project" value="TreeGrafter"/>
</dbReference>
<organism evidence="11 12">
    <name type="scientific">Lactobacillus xujianguonis</name>
    <dbReference type="NCBI Taxonomy" id="2495899"/>
    <lineage>
        <taxon>Bacteria</taxon>
        <taxon>Bacillati</taxon>
        <taxon>Bacillota</taxon>
        <taxon>Bacilli</taxon>
        <taxon>Lactobacillales</taxon>
        <taxon>Lactobacillaceae</taxon>
        <taxon>Lactobacillus</taxon>
    </lineage>
</organism>
<keyword evidence="6 9" id="KW-1133">Transmembrane helix</keyword>
<feature type="transmembrane region" description="Helical" evidence="9">
    <location>
        <begin position="295"/>
        <end position="315"/>
    </location>
</feature>
<dbReference type="PROSITE" id="PS51105">
    <property type="entry name" value="PTS_EIIC_TYPE_3"/>
    <property type="match status" value="1"/>
</dbReference>
<evidence type="ECO:0000256" key="7">
    <source>
        <dbReference type="ARBA" id="ARBA00023136"/>
    </source>
</evidence>
<dbReference type="RefSeq" id="WP_103661501.1">
    <property type="nucleotide sequence ID" value="NZ_ML136874.1"/>
</dbReference>
<evidence type="ECO:0000313" key="11">
    <source>
        <dbReference type="EMBL" id="RVU71323.1"/>
    </source>
</evidence>
<feature type="transmembrane region" description="Helical" evidence="9">
    <location>
        <begin position="403"/>
        <end position="425"/>
    </location>
</feature>
<feature type="domain" description="PTS EIIC type-3" evidence="10">
    <location>
        <begin position="8"/>
        <end position="421"/>
    </location>
</feature>
<keyword evidence="5 9" id="KW-0812">Transmembrane</keyword>
<evidence type="ECO:0000256" key="8">
    <source>
        <dbReference type="PIRNR" id="PIRNR006351"/>
    </source>
</evidence>
<gene>
    <name evidence="11" type="ORF">EJK17_02445</name>
</gene>
<dbReference type="Pfam" id="PF02378">
    <property type="entry name" value="PTS_EIIC"/>
    <property type="match status" value="1"/>
</dbReference>
<protein>
    <recommendedName>
        <fullName evidence="8">Permease IIC component</fullName>
    </recommendedName>
</protein>
<dbReference type="PIRSF" id="PIRSF006351">
    <property type="entry name" value="PTS_EIIC-Cellobiose"/>
    <property type="match status" value="1"/>
</dbReference>
<reference evidence="11 12" key="1">
    <citation type="submission" date="2018-12" db="EMBL/GenBank/DDBJ databases">
        <authorList>
            <person name="Meng J."/>
        </authorList>
    </citation>
    <scope>NUCLEOTIDE SEQUENCE [LARGE SCALE GENOMIC DNA]</scope>
    <source>
        <strain evidence="11 12">HT111-2</strain>
    </source>
</reference>
<feature type="transmembrane region" description="Helical" evidence="9">
    <location>
        <begin position="77"/>
        <end position="95"/>
    </location>
</feature>
<feature type="transmembrane region" description="Helical" evidence="9">
    <location>
        <begin position="228"/>
        <end position="251"/>
    </location>
</feature>
<evidence type="ECO:0000256" key="2">
    <source>
        <dbReference type="ARBA" id="ARBA00022448"/>
    </source>
</evidence>
<evidence type="ECO:0000256" key="9">
    <source>
        <dbReference type="SAM" id="Phobius"/>
    </source>
</evidence>
<dbReference type="InterPro" id="IPR004501">
    <property type="entry name" value="PTS_EIIC_3"/>
</dbReference>
<sequence>MSRLVKWLEDYILPIANRLAQVRWLVSLRNAFISVMPITIAGSLAVLIKSLISVAKTQLGWDTFATVLHPLLGISNIVWRGTFSLFALFLAAALGYQLAKTFEANRLAGAIIALASFMMSVANFVQLSSDGKTMTVQHAFDISQFSTTGIFTAILFGSVGFAIYVLCYKARLIIPLKANLPHAEQAAFDSLLPGMIAIFSIGGINYLFQLGTGTYFGNWLLHSIQVPLIKAGQGFGMVILVTLLIQIFGFFGLNGLSVLAPIVDSIWLTAQNVNVTAAKSGKVPQFLWVRGSFDVFAWFGGTGGTLALIIALFLFSKRSDYRTIAKVALAPGIFNINEPVIYGLPVVLNPVYFIPFVVAPIVNVAFSYWITVMGLVNPVQVAVPSIVPPVLAPYLACNYDWRAIVLSLLNLVIAVLIWMPFVFAADKIAPVEQSKTYFNVEY</sequence>
<dbReference type="EMBL" id="RXIA01000005">
    <property type="protein sequence ID" value="RVU71323.1"/>
    <property type="molecule type" value="Genomic_DNA"/>
</dbReference>
<comment type="subcellular location">
    <subcellularLocation>
        <location evidence="1">Cell membrane</location>
        <topology evidence="1">Multi-pass membrane protein</topology>
    </subcellularLocation>
</comment>
<evidence type="ECO:0000256" key="3">
    <source>
        <dbReference type="ARBA" id="ARBA00022475"/>
    </source>
</evidence>